<evidence type="ECO:0000313" key="1">
    <source>
        <dbReference type="EMBL" id="KAA0678094.1"/>
    </source>
</evidence>
<comment type="caution">
    <text evidence="1">The sequence shown here is derived from an EMBL/GenBank/DDBJ whole genome shotgun (WGS) entry which is preliminary data.</text>
</comment>
<keyword evidence="2" id="KW-1185">Reference proteome</keyword>
<dbReference type="RefSeq" id="WP_149470825.1">
    <property type="nucleotide sequence ID" value="NZ_QOKW01000019.1"/>
</dbReference>
<proteinExistence type="predicted"/>
<dbReference type="EMBL" id="QOKW01000019">
    <property type="protein sequence ID" value="KAA0678094.1"/>
    <property type="molecule type" value="Genomic_DNA"/>
</dbReference>
<reference evidence="1 2" key="1">
    <citation type="submission" date="2018-07" db="EMBL/GenBank/DDBJ databases">
        <title>Genome sequence of Azospirillum sp. ATCC 49961.</title>
        <authorList>
            <person name="Sant'Anna F.H."/>
            <person name="Baldani J.I."/>
            <person name="Zilli J.E."/>
            <person name="Reis V.M."/>
            <person name="Hartmann A."/>
            <person name="Cruz L."/>
            <person name="de Souza E.M."/>
            <person name="de Oliveira Pedrosa F."/>
            <person name="Passaglia L.M.P."/>
        </authorList>
    </citation>
    <scope>NUCLEOTIDE SEQUENCE [LARGE SCALE GENOMIC DNA]</scope>
    <source>
        <strain evidence="1 2">ATCC 49961</strain>
    </source>
</reference>
<organism evidence="1 2">
    <name type="scientific">Roseomonas genomospecies 6</name>
    <dbReference type="NCBI Taxonomy" id="214106"/>
    <lineage>
        <taxon>Bacteria</taxon>
        <taxon>Pseudomonadati</taxon>
        <taxon>Pseudomonadota</taxon>
        <taxon>Alphaproteobacteria</taxon>
        <taxon>Acetobacterales</taxon>
        <taxon>Roseomonadaceae</taxon>
        <taxon>Roseomonas</taxon>
    </lineage>
</organism>
<evidence type="ECO:0000313" key="2">
    <source>
        <dbReference type="Proteomes" id="UP000480854"/>
    </source>
</evidence>
<dbReference type="OrthoDB" id="7356076at2"/>
<accession>A0A9W7KR71</accession>
<dbReference type="AlphaFoldDB" id="A0A9W7KR71"/>
<gene>
    <name evidence="1" type="ORF">DS843_21160</name>
</gene>
<protein>
    <submittedName>
        <fullName evidence="1">Uncharacterized protein</fullName>
    </submittedName>
</protein>
<sequence>MTTSGLRIRNLPGVLSDVQRLCGDAIAVRFAAAFGDSRLHIPRPGRMKEDHPLVRALGRRAARVIASQLGGQDYQVPTGRHSINHHQVRLMRLAGWRHRAIARVLGIREETVKSLTEDVQPASAEAQPVTICCPCCGRVYKATPPAAPILAPSEEDDETFLARMPPLIRLAVREGAMELLELRRLEHRQQLTL</sequence>
<name>A0A9W7KR71_9PROT</name>
<dbReference type="Proteomes" id="UP000480854">
    <property type="component" value="Unassembled WGS sequence"/>
</dbReference>